<feature type="region of interest" description="Disordered" evidence="1">
    <location>
        <begin position="46"/>
        <end position="79"/>
    </location>
</feature>
<organism evidence="2 3">
    <name type="scientific">Labeo rohita</name>
    <name type="common">Indian major carp</name>
    <name type="synonym">Cyprinus rohita</name>
    <dbReference type="NCBI Taxonomy" id="84645"/>
    <lineage>
        <taxon>Eukaryota</taxon>
        <taxon>Metazoa</taxon>
        <taxon>Chordata</taxon>
        <taxon>Craniata</taxon>
        <taxon>Vertebrata</taxon>
        <taxon>Euteleostomi</taxon>
        <taxon>Actinopterygii</taxon>
        <taxon>Neopterygii</taxon>
        <taxon>Teleostei</taxon>
        <taxon>Ostariophysi</taxon>
        <taxon>Cypriniformes</taxon>
        <taxon>Cyprinidae</taxon>
        <taxon>Labeoninae</taxon>
        <taxon>Labeonini</taxon>
        <taxon>Labeo</taxon>
    </lineage>
</organism>
<dbReference type="EMBL" id="QBIY01012559">
    <property type="protein sequence ID" value="RXN23677.1"/>
    <property type="molecule type" value="Genomic_DNA"/>
</dbReference>
<name>A0A498N4N2_LABRO</name>
<reference evidence="2 3" key="1">
    <citation type="submission" date="2018-03" db="EMBL/GenBank/DDBJ databases">
        <title>Draft genome sequence of Rohu Carp (Labeo rohita).</title>
        <authorList>
            <person name="Das P."/>
            <person name="Kushwaha B."/>
            <person name="Joshi C.G."/>
            <person name="Kumar D."/>
            <person name="Nagpure N.S."/>
            <person name="Sahoo L."/>
            <person name="Das S.P."/>
            <person name="Bit A."/>
            <person name="Patnaik S."/>
            <person name="Meher P.K."/>
            <person name="Jayasankar P."/>
            <person name="Koringa P.G."/>
            <person name="Patel N.V."/>
            <person name="Hinsu A.T."/>
            <person name="Kumar R."/>
            <person name="Pandey M."/>
            <person name="Agarwal S."/>
            <person name="Srivastava S."/>
            <person name="Singh M."/>
            <person name="Iquebal M.A."/>
            <person name="Jaiswal S."/>
            <person name="Angadi U.B."/>
            <person name="Kumar N."/>
            <person name="Raza M."/>
            <person name="Shah T.M."/>
            <person name="Rai A."/>
            <person name="Jena J.K."/>
        </authorList>
    </citation>
    <scope>NUCLEOTIDE SEQUENCE [LARGE SCALE GENOMIC DNA]</scope>
    <source>
        <strain evidence="2">DASCIFA01</strain>
        <tissue evidence="2">Testis</tissue>
    </source>
</reference>
<dbReference type="AlphaFoldDB" id="A0A498N4N2"/>
<evidence type="ECO:0000313" key="3">
    <source>
        <dbReference type="Proteomes" id="UP000290572"/>
    </source>
</evidence>
<comment type="caution">
    <text evidence="2">The sequence shown here is derived from an EMBL/GenBank/DDBJ whole genome shotgun (WGS) entry which is preliminary data.</text>
</comment>
<proteinExistence type="predicted"/>
<feature type="compositionally biased region" description="Basic and acidic residues" evidence="1">
    <location>
        <begin position="54"/>
        <end position="67"/>
    </location>
</feature>
<accession>A0A498N4N2</accession>
<evidence type="ECO:0000313" key="2">
    <source>
        <dbReference type="EMBL" id="RXN23677.1"/>
    </source>
</evidence>
<gene>
    <name evidence="2" type="ORF">ROHU_022686</name>
</gene>
<sequence length="129" mass="14620">MEAVRRGEEMGRGNQIQGPENRFQSVAICTGSCVMCCDVNLLTHRSGNDEVNDEEKKDIEQQKHPEIKPVGMFGQSRHNAPGFIRHRMKSFVSGIENRRMRHKLPPLTAEPSRYNARLAAVINFTRNSA</sequence>
<keyword evidence="3" id="KW-1185">Reference proteome</keyword>
<protein>
    <submittedName>
        <fullName evidence="2">Uncharacterized protein</fullName>
    </submittedName>
</protein>
<dbReference type="Proteomes" id="UP000290572">
    <property type="component" value="Unassembled WGS sequence"/>
</dbReference>
<evidence type="ECO:0000256" key="1">
    <source>
        <dbReference type="SAM" id="MobiDB-lite"/>
    </source>
</evidence>